<dbReference type="Proteomes" id="UP001165740">
    <property type="component" value="Chromosome 1"/>
</dbReference>
<feature type="coiled-coil region" evidence="12">
    <location>
        <begin position="398"/>
        <end position="454"/>
    </location>
</feature>
<gene>
    <name evidence="16 17" type="primary">LOC106079439</name>
</gene>
<evidence type="ECO:0000256" key="11">
    <source>
        <dbReference type="PROSITE-ProRule" id="PRU00283"/>
    </source>
</evidence>
<evidence type="ECO:0000256" key="5">
    <source>
        <dbReference type="ARBA" id="ARBA00023054"/>
    </source>
</evidence>
<dbReference type="SMART" id="SM00129">
    <property type="entry name" value="KISc"/>
    <property type="match status" value="1"/>
</dbReference>
<feature type="compositionally biased region" description="Polar residues" evidence="13">
    <location>
        <begin position="939"/>
        <end position="948"/>
    </location>
</feature>
<dbReference type="InterPro" id="IPR001752">
    <property type="entry name" value="Kinesin_motor_dom"/>
</dbReference>
<keyword evidence="4 11" id="KW-0067">ATP-binding</keyword>
<name>A0A9W2YV31_BIOGL</name>
<dbReference type="InterPro" id="IPR008984">
    <property type="entry name" value="SMAD_FHA_dom_sf"/>
</dbReference>
<dbReference type="InterPro" id="IPR036961">
    <property type="entry name" value="Kinesin_motor_dom_sf"/>
</dbReference>
<dbReference type="CDD" id="cd22709">
    <property type="entry name" value="FHA_KIF28P"/>
    <property type="match status" value="1"/>
</dbReference>
<reference evidence="16 17" key="1">
    <citation type="submission" date="2025-04" db="UniProtKB">
        <authorList>
            <consortium name="RefSeq"/>
        </authorList>
    </citation>
    <scope>IDENTIFICATION</scope>
</reference>
<keyword evidence="7" id="KW-0472">Membrane</keyword>
<keyword evidence="6" id="KW-0496">Mitochondrion</keyword>
<evidence type="ECO:0000256" key="10">
    <source>
        <dbReference type="ARBA" id="ARBA00079247"/>
    </source>
</evidence>
<keyword evidence="8 11" id="KW-0505">Motor protein</keyword>
<evidence type="ECO:0000313" key="17">
    <source>
        <dbReference type="RefSeq" id="XP_055866642.1"/>
    </source>
</evidence>
<evidence type="ECO:0000256" key="3">
    <source>
        <dbReference type="ARBA" id="ARBA00022741"/>
    </source>
</evidence>
<evidence type="ECO:0000256" key="1">
    <source>
        <dbReference type="ARBA" id="ARBA00004318"/>
    </source>
</evidence>
<dbReference type="Gene3D" id="3.40.850.10">
    <property type="entry name" value="Kinesin motor domain"/>
    <property type="match status" value="1"/>
</dbReference>
<comment type="similarity">
    <text evidence="11">Belongs to the TRAFAC class myosin-kinesin ATPase superfamily. Kinesin family.</text>
</comment>
<evidence type="ECO:0000256" key="7">
    <source>
        <dbReference type="ARBA" id="ARBA00023136"/>
    </source>
</evidence>
<keyword evidence="5 12" id="KW-0175">Coiled coil</keyword>
<dbReference type="FunFam" id="3.40.850.10:FF:000063">
    <property type="entry name" value="Kinesin-like protein"/>
    <property type="match status" value="1"/>
</dbReference>
<dbReference type="Pfam" id="PF00225">
    <property type="entry name" value="Kinesin"/>
    <property type="match status" value="1"/>
</dbReference>
<dbReference type="PANTHER" id="PTHR47117">
    <property type="entry name" value="STAR-RELATED LIPID TRANSFER PROTEIN 9"/>
    <property type="match status" value="1"/>
</dbReference>
<accession>A0A9W2YV31</accession>
<comment type="function">
    <text evidence="9">Microtubule-dependent motor protein required for mitochondrion morphology and transport of mitochondria in neuronal cells.</text>
</comment>
<organism evidence="15 16">
    <name type="scientific">Biomphalaria glabrata</name>
    <name type="common">Bloodfluke planorb</name>
    <name type="synonym">Freshwater snail</name>
    <dbReference type="NCBI Taxonomy" id="6526"/>
    <lineage>
        <taxon>Eukaryota</taxon>
        <taxon>Metazoa</taxon>
        <taxon>Spiralia</taxon>
        <taxon>Lophotrochozoa</taxon>
        <taxon>Mollusca</taxon>
        <taxon>Gastropoda</taxon>
        <taxon>Heterobranchia</taxon>
        <taxon>Euthyneura</taxon>
        <taxon>Panpulmonata</taxon>
        <taxon>Hygrophila</taxon>
        <taxon>Lymnaeoidea</taxon>
        <taxon>Planorbidae</taxon>
        <taxon>Biomphalaria</taxon>
    </lineage>
</organism>
<evidence type="ECO:0000256" key="8">
    <source>
        <dbReference type="ARBA" id="ARBA00023175"/>
    </source>
</evidence>
<dbReference type="RefSeq" id="XP_055866571.1">
    <property type="nucleotide sequence ID" value="XM_056010596.1"/>
</dbReference>
<sequence>MAEENVKVAVRVRPFNAREKARSAQLIISMVGNQTIIKDPANMSAEPKNFAFDYSYWSHDGYTEKDGYFAPNDNRYADQKKVFNELGKGVLDNAWKGYNCSLFAYGQTGSGKSYSIVGFGNNKGIVPLACEELFKSIEEKRKVADKDAEFQVTLSMLEIYNEQIRDLLTSKTAVKGGLKVRQHASKGFIVEALTIVPMNSYAQIESKINEGTRNRTVASTNMNATSSRAHTIVALTFVQKQKNEAGQNMTKTAVINLVDLAGSERAETSGATGDRLKEGSSINLSLSTLGNCINALANQSSGKKKIIVPYRDSVLTKLLQNALGGNSKTIMIAALSPADINYQETLSTLRFADRAKMIKTQAVVNENPTDKLIRELREENLRLMELLKAGGAGAATGAVASSQEVEEMKRQYQEQMEANQRELEMMKKSWTESKESQAESLAKLEAEKKRNEERKVTPHFWNLSEDPALTAVLIHFCREGAAKIGNKQASPAPEILMNGLGIQKEHATLTNKKGTVTLKPLTGAKITINGKPVTAEVELHHNDRVLFGPSHLYVFHHPQDEAKQIKAGKVIEKPTYDSAQEEIAKESGLVDNKANKSKEELLLNEDLIQVLPMVYEANAMSEELDKKVKFEICLVSPKTRGLKEGMSEVMVQLRNLENGNSWLLSRNNFINRKYLMQEMFQNYTEGDPDWNVPKEKDPFWEPVSTPVLIGTSLVYLQPLAYLIDMDESLAVIDWKGKEIGQLLVSLVPCDSKWEPLSDSSYVEDPKELLGKPYYFKFKIKGARGIPGNFEKSSCSYKFYLEDKPTLTQEVKGTMNPDYQHERQISFKTVTDQLITYLTNEAILVEVWGQQKEEGMRSGSTNSNTKELMMKEKTNATPTPPGAAVSKPTTSAQNNGGKSAAQLASEIQDRIKKAKEKGIKTVPIEDIESALAQITGAGSGANSKSTKGTSRACLLQ</sequence>
<dbReference type="InterPro" id="IPR000253">
    <property type="entry name" value="FHA_dom"/>
</dbReference>
<dbReference type="OrthoDB" id="3176171at2759"/>
<evidence type="ECO:0000256" key="4">
    <source>
        <dbReference type="ARBA" id="ARBA00022840"/>
    </source>
</evidence>
<proteinExistence type="inferred from homology"/>
<evidence type="ECO:0000256" key="6">
    <source>
        <dbReference type="ARBA" id="ARBA00023128"/>
    </source>
</evidence>
<evidence type="ECO:0000256" key="2">
    <source>
        <dbReference type="ARBA" id="ARBA00022448"/>
    </source>
</evidence>
<keyword evidence="2" id="KW-0813">Transport</keyword>
<comment type="subcellular location">
    <subcellularLocation>
        <location evidence="1">Mitochondrion membrane</location>
        <topology evidence="1">Peripheral membrane protein</topology>
    </subcellularLocation>
</comment>
<evidence type="ECO:0000256" key="12">
    <source>
        <dbReference type="SAM" id="Coils"/>
    </source>
</evidence>
<dbReference type="InterPro" id="IPR022140">
    <property type="entry name" value="Kinesin-like_KIF1-typ"/>
</dbReference>
<dbReference type="PROSITE" id="PS50067">
    <property type="entry name" value="KINESIN_MOTOR_2"/>
    <property type="match status" value="1"/>
</dbReference>
<dbReference type="GO" id="GO:0003777">
    <property type="term" value="F:microtubule motor activity"/>
    <property type="evidence" value="ECO:0007669"/>
    <property type="project" value="InterPro"/>
</dbReference>
<dbReference type="SUPFAM" id="SSF52540">
    <property type="entry name" value="P-loop containing nucleoside triphosphate hydrolases"/>
    <property type="match status" value="1"/>
</dbReference>
<dbReference type="SUPFAM" id="SSF49879">
    <property type="entry name" value="SMAD/FHA domain"/>
    <property type="match status" value="1"/>
</dbReference>
<dbReference type="GeneID" id="106079439"/>
<evidence type="ECO:0000313" key="16">
    <source>
        <dbReference type="RefSeq" id="XP_055866571.1"/>
    </source>
</evidence>
<dbReference type="Pfam" id="PF00498">
    <property type="entry name" value="FHA"/>
    <property type="match status" value="1"/>
</dbReference>
<dbReference type="SUPFAM" id="SSF49562">
    <property type="entry name" value="C2 domain (Calcium/lipid-binding domain, CaLB)"/>
    <property type="match status" value="1"/>
</dbReference>
<keyword evidence="3 11" id="KW-0547">Nucleotide-binding</keyword>
<dbReference type="GO" id="GO:0005524">
    <property type="term" value="F:ATP binding"/>
    <property type="evidence" value="ECO:0007669"/>
    <property type="project" value="UniProtKB-UniRule"/>
</dbReference>
<dbReference type="GO" id="GO:0008017">
    <property type="term" value="F:microtubule binding"/>
    <property type="evidence" value="ECO:0007669"/>
    <property type="project" value="InterPro"/>
</dbReference>
<evidence type="ECO:0000259" key="14">
    <source>
        <dbReference type="PROSITE" id="PS50067"/>
    </source>
</evidence>
<keyword evidence="15" id="KW-1185">Reference proteome</keyword>
<protein>
    <recommendedName>
        <fullName evidence="10">Kinesin-like protein 6</fullName>
    </recommendedName>
</protein>
<dbReference type="FunFam" id="2.60.200.20:FF:000034">
    <property type="entry name" value="kinesin-like protein KIF28P"/>
    <property type="match status" value="1"/>
</dbReference>
<evidence type="ECO:0000256" key="13">
    <source>
        <dbReference type="SAM" id="MobiDB-lite"/>
    </source>
</evidence>
<dbReference type="Pfam" id="PF12423">
    <property type="entry name" value="KIF1B"/>
    <property type="match status" value="1"/>
</dbReference>
<dbReference type="InterPro" id="IPR035892">
    <property type="entry name" value="C2_domain_sf"/>
</dbReference>
<dbReference type="RefSeq" id="XP_055866642.1">
    <property type="nucleotide sequence ID" value="XM_056010667.1"/>
</dbReference>
<dbReference type="PRINTS" id="PR00380">
    <property type="entry name" value="KINESINHEAVY"/>
</dbReference>
<dbReference type="GO" id="GO:0031966">
    <property type="term" value="C:mitochondrial membrane"/>
    <property type="evidence" value="ECO:0007669"/>
    <property type="project" value="UniProtKB-SubCell"/>
</dbReference>
<dbReference type="InterPro" id="IPR027417">
    <property type="entry name" value="P-loop_NTPase"/>
</dbReference>
<evidence type="ECO:0000256" key="9">
    <source>
        <dbReference type="ARBA" id="ARBA00054688"/>
    </source>
</evidence>
<feature type="compositionally biased region" description="Polar residues" evidence="13">
    <location>
        <begin position="886"/>
        <end position="896"/>
    </location>
</feature>
<dbReference type="OMA" id="SMMEIYC"/>
<feature type="domain" description="Kinesin motor" evidence="14">
    <location>
        <begin position="5"/>
        <end position="358"/>
    </location>
</feature>
<feature type="region of interest" description="Disordered" evidence="13">
    <location>
        <begin position="872"/>
        <end position="903"/>
    </location>
</feature>
<dbReference type="AlphaFoldDB" id="A0A9W2YV31"/>
<dbReference type="Gene3D" id="2.60.200.20">
    <property type="match status" value="1"/>
</dbReference>
<evidence type="ECO:0000313" key="15">
    <source>
        <dbReference type="Proteomes" id="UP001165740"/>
    </source>
</evidence>
<dbReference type="GO" id="GO:0007018">
    <property type="term" value="P:microtubule-based movement"/>
    <property type="evidence" value="ECO:0007669"/>
    <property type="project" value="InterPro"/>
</dbReference>
<feature type="region of interest" description="Disordered" evidence="13">
    <location>
        <begin position="934"/>
        <end position="955"/>
    </location>
</feature>
<feature type="binding site" evidence="11">
    <location>
        <begin position="106"/>
        <end position="113"/>
    </location>
    <ligand>
        <name>ATP</name>
        <dbReference type="ChEBI" id="CHEBI:30616"/>
    </ligand>
</feature>